<name>A0A1L7I308_9FLAO</name>
<dbReference type="GO" id="GO:0016491">
    <property type="term" value="F:oxidoreductase activity"/>
    <property type="evidence" value="ECO:0007669"/>
    <property type="project" value="UniProtKB-KW"/>
</dbReference>
<reference evidence="2 3" key="1">
    <citation type="submission" date="2016-07" db="EMBL/GenBank/DDBJ databases">
        <title>Multi-omics approach to identify versatile polysaccharide utilization systems of a marine flavobacterium Gramella flava.</title>
        <authorList>
            <person name="Tang K."/>
        </authorList>
    </citation>
    <scope>NUCLEOTIDE SEQUENCE [LARGE SCALE GENOMIC DNA]</scope>
    <source>
        <strain evidence="2 3">JLT2011</strain>
    </source>
</reference>
<dbReference type="STRING" id="1229726.GRFL_0849"/>
<dbReference type="RefSeq" id="WP_083643436.1">
    <property type="nucleotide sequence ID" value="NZ_AMRU01000003.1"/>
</dbReference>
<dbReference type="OrthoDB" id="9794226at2"/>
<dbReference type="Pfam" id="PF01266">
    <property type="entry name" value="DAO"/>
    <property type="match status" value="1"/>
</dbReference>
<dbReference type="EC" id="1.4.99.6" evidence="2"/>
<dbReference type="InterPro" id="IPR036188">
    <property type="entry name" value="FAD/NAD-bd_sf"/>
</dbReference>
<protein>
    <submittedName>
        <fullName evidence="2">D-amino acid dehydrogenase family protein in hydroxy-L-proline catabolic cluster</fullName>
        <ecNumber evidence="2">1.4.99.6</ecNumber>
    </submittedName>
</protein>
<dbReference type="AlphaFoldDB" id="A0A1L7I308"/>
<dbReference type="PANTHER" id="PTHR13847:SF289">
    <property type="entry name" value="GLYCINE OXIDASE"/>
    <property type="match status" value="1"/>
</dbReference>
<keyword evidence="3" id="KW-1185">Reference proteome</keyword>
<dbReference type="EMBL" id="CP016359">
    <property type="protein sequence ID" value="APU67573.1"/>
    <property type="molecule type" value="Genomic_DNA"/>
</dbReference>
<evidence type="ECO:0000256" key="1">
    <source>
        <dbReference type="ARBA" id="ARBA00023002"/>
    </source>
</evidence>
<keyword evidence="1 2" id="KW-0560">Oxidoreductase</keyword>
<gene>
    <name evidence="2" type="ORF">GRFL_0849</name>
</gene>
<evidence type="ECO:0000313" key="3">
    <source>
        <dbReference type="Proteomes" id="UP000186230"/>
    </source>
</evidence>
<dbReference type="Gene3D" id="3.50.50.60">
    <property type="entry name" value="FAD/NAD(P)-binding domain"/>
    <property type="match status" value="2"/>
</dbReference>
<organism evidence="2 3">
    <name type="scientific">Christiangramia flava JLT2011</name>
    <dbReference type="NCBI Taxonomy" id="1229726"/>
    <lineage>
        <taxon>Bacteria</taxon>
        <taxon>Pseudomonadati</taxon>
        <taxon>Bacteroidota</taxon>
        <taxon>Flavobacteriia</taxon>
        <taxon>Flavobacteriales</taxon>
        <taxon>Flavobacteriaceae</taxon>
        <taxon>Christiangramia</taxon>
    </lineage>
</organism>
<dbReference type="KEGG" id="gfl:GRFL_0849"/>
<dbReference type="SUPFAM" id="SSF51905">
    <property type="entry name" value="FAD/NAD(P)-binding domain"/>
    <property type="match status" value="1"/>
</dbReference>
<dbReference type="GO" id="GO:0005737">
    <property type="term" value="C:cytoplasm"/>
    <property type="evidence" value="ECO:0007669"/>
    <property type="project" value="TreeGrafter"/>
</dbReference>
<proteinExistence type="predicted"/>
<dbReference type="InterPro" id="IPR006076">
    <property type="entry name" value="FAD-dep_OxRdtase"/>
</dbReference>
<dbReference type="Gene3D" id="3.30.9.10">
    <property type="entry name" value="D-Amino Acid Oxidase, subunit A, domain 2"/>
    <property type="match status" value="1"/>
</dbReference>
<accession>A0A1L7I308</accession>
<dbReference type="SUPFAM" id="SSF54373">
    <property type="entry name" value="FAD-linked reductases, C-terminal domain"/>
    <property type="match status" value="1"/>
</dbReference>
<dbReference type="PANTHER" id="PTHR13847">
    <property type="entry name" value="SARCOSINE DEHYDROGENASE-RELATED"/>
    <property type="match status" value="1"/>
</dbReference>
<sequence>MSKNCVIIGGGIIGLCTAYYLHKEGHHVQVLEKGNMDGGASYVNAGYITPSHIIPLSSPGIIAKGLKWMLNSRSPFYVKPRLNGQFLKWAWSFKKSANFPKVQKSVPVIRDINLLSRELYEDMKKAQEFPFAYERNGLLMCYQTSKGEQDEASIAEMAEREGMKVMHLTSENLQNQFPDAHYNVRGAWYYDCDAHMTPNEFMKQLKNYLLRSGVKIHTGTEVTNFNFSGDRISEVKSGDKKWQADEVILAAGSWSPVLARQLGLKILVEAGKGYSFNVYRDTGIKLPSILVEAKVAVTPMHGFTRFAGTMELGGINNIVNPVRVNAIADAAENYFSGLKISSTEKESVSTGLRPCSPDGLPYIGRSAKWKNLSIGTGHAMMGWSLGPATGKLISEIIDNKKPSLDLQPFQPERKF</sequence>
<dbReference type="Proteomes" id="UP000186230">
    <property type="component" value="Chromosome"/>
</dbReference>
<evidence type="ECO:0000313" key="2">
    <source>
        <dbReference type="EMBL" id="APU67573.1"/>
    </source>
</evidence>